<dbReference type="SUPFAM" id="SSF51735">
    <property type="entry name" value="NAD(P)-binding Rossmann-fold domains"/>
    <property type="match status" value="1"/>
</dbReference>
<dbReference type="InterPro" id="IPR057326">
    <property type="entry name" value="KR_dom"/>
</dbReference>
<dbReference type="Gene3D" id="3.40.50.720">
    <property type="entry name" value="NAD(P)-binding Rossmann-like Domain"/>
    <property type="match status" value="1"/>
</dbReference>
<evidence type="ECO:0000313" key="6">
    <source>
        <dbReference type="Proteomes" id="UP001361239"/>
    </source>
</evidence>
<dbReference type="InterPro" id="IPR036291">
    <property type="entry name" value="NAD(P)-bd_dom_sf"/>
</dbReference>
<gene>
    <name evidence="5" type="ORF">WG901_02590</name>
</gene>
<dbReference type="RefSeq" id="WP_339585456.1">
    <property type="nucleotide sequence ID" value="NZ_JBBHJZ010000001.1"/>
</dbReference>
<keyword evidence="6" id="KW-1185">Reference proteome</keyword>
<dbReference type="InterPro" id="IPR002347">
    <property type="entry name" value="SDR_fam"/>
</dbReference>
<dbReference type="PANTHER" id="PTHR24321:SF8">
    <property type="entry name" value="ESTRADIOL 17-BETA-DEHYDROGENASE 8-RELATED"/>
    <property type="match status" value="1"/>
</dbReference>
<accession>A0ABU8RR02</accession>
<keyword evidence="2" id="KW-0560">Oxidoreductase</keyword>
<name>A0ABU8RR02_9SPHN</name>
<dbReference type="SMART" id="SM00822">
    <property type="entry name" value="PKS_KR"/>
    <property type="match status" value="1"/>
</dbReference>
<comment type="similarity">
    <text evidence="1">Belongs to the short-chain dehydrogenases/reductases (SDR) family.</text>
</comment>
<dbReference type="Proteomes" id="UP001361239">
    <property type="component" value="Unassembled WGS sequence"/>
</dbReference>
<reference evidence="5 6" key="1">
    <citation type="submission" date="2024-03" db="EMBL/GenBank/DDBJ databases">
        <authorList>
            <person name="Jo J.-H."/>
        </authorList>
    </citation>
    <scope>NUCLEOTIDE SEQUENCE [LARGE SCALE GENOMIC DNA]</scope>
    <source>
        <strain evidence="5 6">PS1R-30</strain>
    </source>
</reference>
<evidence type="ECO:0000313" key="5">
    <source>
        <dbReference type="EMBL" id="MEJ5975510.1"/>
    </source>
</evidence>
<evidence type="ECO:0000256" key="1">
    <source>
        <dbReference type="ARBA" id="ARBA00006484"/>
    </source>
</evidence>
<evidence type="ECO:0000259" key="4">
    <source>
        <dbReference type="SMART" id="SM00822"/>
    </source>
</evidence>
<dbReference type="PRINTS" id="PR00080">
    <property type="entry name" value="SDRFAMILY"/>
</dbReference>
<feature type="domain" description="Ketoreductase" evidence="4">
    <location>
        <begin position="13"/>
        <end position="198"/>
    </location>
</feature>
<sequence length="258" mass="26001">MSGPFDRLSLAGRVVLITGATGGIGSETARLCAARGAAVVLADLNAEAGEALVGAIRVAGGQAAFVRTDVGAEADAAAMVRFAVETFGGLHAAFNNAGIDTGHLPVADTPLEQWQRNLGTNLTGTFLCMKHEIAHMLAHGGGAIVNTASTSGAIATVTSADYTAAKHGVVGVTRSAAVDYSARGIRVNAVLPGGIATPMLMGALVGNDPLRRVIEASHPIGRIGEPHEVAETAAFLLSDAASFITGACIMVDGGFTTQ</sequence>
<comment type="caution">
    <text evidence="5">The sequence shown here is derived from an EMBL/GenBank/DDBJ whole genome shotgun (WGS) entry which is preliminary data.</text>
</comment>
<dbReference type="EMBL" id="JBBHJZ010000001">
    <property type="protein sequence ID" value="MEJ5975510.1"/>
    <property type="molecule type" value="Genomic_DNA"/>
</dbReference>
<protein>
    <submittedName>
        <fullName evidence="5">SDR family oxidoreductase</fullName>
    </submittedName>
</protein>
<dbReference type="CDD" id="cd05233">
    <property type="entry name" value="SDR_c"/>
    <property type="match status" value="1"/>
</dbReference>
<evidence type="ECO:0000256" key="2">
    <source>
        <dbReference type="ARBA" id="ARBA00023002"/>
    </source>
</evidence>
<evidence type="ECO:0000256" key="3">
    <source>
        <dbReference type="ARBA" id="ARBA00023027"/>
    </source>
</evidence>
<dbReference type="PRINTS" id="PR00081">
    <property type="entry name" value="GDHRDH"/>
</dbReference>
<dbReference type="PANTHER" id="PTHR24321">
    <property type="entry name" value="DEHYDROGENASES, SHORT CHAIN"/>
    <property type="match status" value="1"/>
</dbReference>
<keyword evidence="3" id="KW-0520">NAD</keyword>
<dbReference type="InterPro" id="IPR020904">
    <property type="entry name" value="Sc_DH/Rdtase_CS"/>
</dbReference>
<organism evidence="5 6">
    <name type="scientific">Novosphingobium anseongense</name>
    <dbReference type="NCBI Taxonomy" id="3133436"/>
    <lineage>
        <taxon>Bacteria</taxon>
        <taxon>Pseudomonadati</taxon>
        <taxon>Pseudomonadota</taxon>
        <taxon>Alphaproteobacteria</taxon>
        <taxon>Sphingomonadales</taxon>
        <taxon>Sphingomonadaceae</taxon>
        <taxon>Novosphingobium</taxon>
    </lineage>
</organism>
<dbReference type="Pfam" id="PF13561">
    <property type="entry name" value="adh_short_C2"/>
    <property type="match status" value="1"/>
</dbReference>
<proteinExistence type="inferred from homology"/>
<dbReference type="PROSITE" id="PS00061">
    <property type="entry name" value="ADH_SHORT"/>
    <property type="match status" value="1"/>
</dbReference>